<dbReference type="Proteomes" id="UP001218246">
    <property type="component" value="Unassembled WGS sequence"/>
</dbReference>
<accession>A0ABT6H085</accession>
<name>A0ABT6H085_9BACI</name>
<evidence type="ECO:0000313" key="3">
    <source>
        <dbReference type="Proteomes" id="UP001218246"/>
    </source>
</evidence>
<gene>
    <name evidence="2" type="ORF">P6P90_00850</name>
</gene>
<keyword evidence="3" id="KW-1185">Reference proteome</keyword>
<dbReference type="InterPro" id="IPR025359">
    <property type="entry name" value="SduA_C"/>
</dbReference>
<sequence>MYVKYPPAVKRFTSLFPNNLLFANDIKEDETSHILNENFLDVLNSESSTERTIINFIKDNQAYFIIASILQYYSFGHHETYIFPEFQLGTSYKVDYLIVGKGSGGYEFVFIELEHPNRNIVLKAGHEGEAFRKGIQQIHDWKFWLNASFHSLHETFRKYKNPQKDLPEEFLITDPSRWQFVVVAGRRSDFSEKMYTKARDVKQNGILLLHYDNLYDKTKDILKHGSF</sequence>
<evidence type="ECO:0000313" key="2">
    <source>
        <dbReference type="EMBL" id="MDG5752548.1"/>
    </source>
</evidence>
<organism evidence="2 3">
    <name type="scientific">Ectobacillus antri</name>
    <dbReference type="NCBI Taxonomy" id="2486280"/>
    <lineage>
        <taxon>Bacteria</taxon>
        <taxon>Bacillati</taxon>
        <taxon>Bacillota</taxon>
        <taxon>Bacilli</taxon>
        <taxon>Bacillales</taxon>
        <taxon>Bacillaceae</taxon>
        <taxon>Ectobacillus</taxon>
    </lineage>
</organism>
<feature type="domain" description="Shedu protein SduA C-terminal" evidence="1">
    <location>
        <begin position="47"/>
        <end position="214"/>
    </location>
</feature>
<dbReference type="EMBL" id="JARULN010000001">
    <property type="protein sequence ID" value="MDG5752548.1"/>
    <property type="molecule type" value="Genomic_DNA"/>
</dbReference>
<proteinExistence type="predicted"/>
<dbReference type="Pfam" id="PF14082">
    <property type="entry name" value="SduA_C"/>
    <property type="match status" value="1"/>
</dbReference>
<comment type="caution">
    <text evidence="2">The sequence shown here is derived from an EMBL/GenBank/DDBJ whole genome shotgun (WGS) entry which is preliminary data.</text>
</comment>
<evidence type="ECO:0000259" key="1">
    <source>
        <dbReference type="Pfam" id="PF14082"/>
    </source>
</evidence>
<reference evidence="2 3" key="1">
    <citation type="submission" date="2023-04" db="EMBL/GenBank/DDBJ databases">
        <title>Ectobacillus antri isolated from activated sludge.</title>
        <authorList>
            <person name="Yan P."/>
            <person name="Liu X."/>
        </authorList>
    </citation>
    <scope>NUCLEOTIDE SEQUENCE [LARGE SCALE GENOMIC DNA]</scope>
    <source>
        <strain evidence="2 3">C18H</strain>
    </source>
</reference>
<dbReference type="RefSeq" id="WP_278017889.1">
    <property type="nucleotide sequence ID" value="NZ_JARRRY010000001.1"/>
</dbReference>
<protein>
    <submittedName>
        <fullName evidence="2">DUF4263 domain-containing protein</fullName>
    </submittedName>
</protein>